<reference evidence="1 2" key="1">
    <citation type="submission" date="2020-07" db="EMBL/GenBank/DDBJ databases">
        <title>Sequencing the genomes of 1000 actinobacteria strains.</title>
        <authorList>
            <person name="Klenk H.-P."/>
        </authorList>
    </citation>
    <scope>NUCLEOTIDE SEQUENCE [LARGE SCALE GENOMIC DNA]</scope>
    <source>
        <strain evidence="1 2">DSM 23819</strain>
    </source>
</reference>
<dbReference type="EMBL" id="JACCAA010000001">
    <property type="protein sequence ID" value="NYG59728.1"/>
    <property type="molecule type" value="Genomic_DNA"/>
</dbReference>
<dbReference type="Pfam" id="PF13692">
    <property type="entry name" value="Glyco_trans_1_4"/>
    <property type="match status" value="1"/>
</dbReference>
<evidence type="ECO:0008006" key="3">
    <source>
        <dbReference type="Google" id="ProtNLM"/>
    </source>
</evidence>
<evidence type="ECO:0000313" key="2">
    <source>
        <dbReference type="Proteomes" id="UP000540656"/>
    </source>
</evidence>
<dbReference type="Gene3D" id="3.40.50.2000">
    <property type="entry name" value="Glycogen Phosphorylase B"/>
    <property type="match status" value="1"/>
</dbReference>
<organism evidence="1 2">
    <name type="scientific">Nocardioides daedukensis</name>
    <dbReference type="NCBI Taxonomy" id="634462"/>
    <lineage>
        <taxon>Bacteria</taxon>
        <taxon>Bacillati</taxon>
        <taxon>Actinomycetota</taxon>
        <taxon>Actinomycetes</taxon>
        <taxon>Propionibacteriales</taxon>
        <taxon>Nocardioidaceae</taxon>
        <taxon>Nocardioides</taxon>
    </lineage>
</organism>
<gene>
    <name evidence="1" type="ORF">BJ980_002651</name>
</gene>
<keyword evidence="2" id="KW-1185">Reference proteome</keyword>
<sequence length="363" mass="38820">MSATLIVEPEPSGHRFQAVANVARVALREGEAILLTSEQGAADDAFHVFLDGVDIDVVVAFDGVHPDTRDLAERVAAVCRERDVATVIVMDADQSLKKWWYVARPAFKGLARKPRVIFMLTRYPAKLGLKDSFGWKLRISKGALAVLSRANGTVHRFAGFAGRDDMSVGWIVKRARDPAICLAHSRDRAQLRAKHGLDADLALVGIFGVVGERKNAPIILAAMQHAGIDAKLVLAGKVAPEVQEWLDGLAAADRERIIVRHGFLPDDVLDEMVAAVDVVPLALTNNGPSGIMGKALAAEVPVVTAGSEVRAREIRATGGGLACELTVEALGRAMREVLEDTSPRVSSVPPATAEAFAETLLGL</sequence>
<evidence type="ECO:0000313" key="1">
    <source>
        <dbReference type="EMBL" id="NYG59728.1"/>
    </source>
</evidence>
<protein>
    <recommendedName>
        <fullName evidence="3">Glycosyltransferase</fullName>
    </recommendedName>
</protein>
<dbReference type="SUPFAM" id="SSF53756">
    <property type="entry name" value="UDP-Glycosyltransferase/glycogen phosphorylase"/>
    <property type="match status" value="1"/>
</dbReference>
<comment type="caution">
    <text evidence="1">The sequence shown here is derived from an EMBL/GenBank/DDBJ whole genome shotgun (WGS) entry which is preliminary data.</text>
</comment>
<proteinExistence type="predicted"/>
<dbReference type="AlphaFoldDB" id="A0A7Y9UPL2"/>
<dbReference type="RefSeq" id="WP_179502744.1">
    <property type="nucleotide sequence ID" value="NZ_JACCAA010000001.1"/>
</dbReference>
<name>A0A7Y9UPL2_9ACTN</name>
<dbReference type="Proteomes" id="UP000540656">
    <property type="component" value="Unassembled WGS sequence"/>
</dbReference>
<accession>A0A7Y9UPL2</accession>